<name>J9GPZ7_9ZZZZ</name>
<proteinExistence type="predicted"/>
<dbReference type="AlphaFoldDB" id="J9GPZ7"/>
<dbReference type="EMBL" id="AMCI01002703">
    <property type="protein sequence ID" value="EJX02055.1"/>
    <property type="molecule type" value="Genomic_DNA"/>
</dbReference>
<accession>J9GPZ7</accession>
<protein>
    <submittedName>
        <fullName evidence="1">Uncharacterized protein</fullName>
    </submittedName>
</protein>
<gene>
    <name evidence="1" type="ORF">EVA_09840</name>
</gene>
<reference evidence="1" key="1">
    <citation type="journal article" date="2012" name="PLoS ONE">
        <title>Gene sets for utilization of primary and secondary nutrition supplies in the distal gut of endangered iberian lynx.</title>
        <authorList>
            <person name="Alcaide M."/>
            <person name="Messina E."/>
            <person name="Richter M."/>
            <person name="Bargiela R."/>
            <person name="Peplies J."/>
            <person name="Huws S.A."/>
            <person name="Newbold C.J."/>
            <person name="Golyshin P.N."/>
            <person name="Simon M.A."/>
            <person name="Lopez G."/>
            <person name="Yakimov M.M."/>
            <person name="Ferrer M."/>
        </authorList>
    </citation>
    <scope>NUCLEOTIDE SEQUENCE</scope>
</reference>
<comment type="caution">
    <text evidence="1">The sequence shown here is derived from an EMBL/GenBank/DDBJ whole genome shotgun (WGS) entry which is preliminary data.</text>
</comment>
<evidence type="ECO:0000313" key="1">
    <source>
        <dbReference type="EMBL" id="EJX02055.1"/>
    </source>
</evidence>
<sequence>MLSPPSAFPVKSDDPLWISTMRVPCSSSIMRLTLLARKSICGSPIPGTKLTSLSPIFPQKRGSEILLLSVPQPISSKSAFQGVPKGGFEMQKWNFLPG</sequence>
<organism evidence="1">
    <name type="scientific">gut metagenome</name>
    <dbReference type="NCBI Taxonomy" id="749906"/>
    <lineage>
        <taxon>unclassified sequences</taxon>
        <taxon>metagenomes</taxon>
        <taxon>organismal metagenomes</taxon>
    </lineage>
</organism>